<dbReference type="AlphaFoldDB" id="A0A564TDB5"/>
<dbReference type="EMBL" id="CABHMY010000092">
    <property type="protein sequence ID" value="VUX05064.1"/>
    <property type="molecule type" value="Genomic_DNA"/>
</dbReference>
<evidence type="ECO:0000313" key="1">
    <source>
        <dbReference type="EMBL" id="VUX05064.1"/>
    </source>
</evidence>
<organism evidence="1 2">
    <name type="scientific">Faecalibacterium prausnitzii</name>
    <dbReference type="NCBI Taxonomy" id="853"/>
    <lineage>
        <taxon>Bacteria</taxon>
        <taxon>Bacillati</taxon>
        <taxon>Bacillota</taxon>
        <taxon>Clostridia</taxon>
        <taxon>Eubacteriales</taxon>
        <taxon>Oscillospiraceae</taxon>
        <taxon>Faecalibacterium</taxon>
    </lineage>
</organism>
<protein>
    <submittedName>
        <fullName evidence="1">Uncharacterized protein</fullName>
    </submittedName>
</protein>
<evidence type="ECO:0000313" key="2">
    <source>
        <dbReference type="Proteomes" id="UP000406184"/>
    </source>
</evidence>
<name>A0A564TDB5_9FIRM</name>
<accession>A0A564TDB5</accession>
<proteinExistence type="predicted"/>
<sequence length="39" mass="4453">MIQKHCFECGTALIEKELEEEGIVPYCPKSVPTALQRNF</sequence>
<gene>
    <name evidence="1" type="ORF">FPPS064S07_02654</name>
</gene>
<dbReference type="Proteomes" id="UP000406184">
    <property type="component" value="Unassembled WGS sequence"/>
</dbReference>
<keyword evidence="2" id="KW-1185">Reference proteome</keyword>
<reference evidence="1 2" key="1">
    <citation type="submission" date="2019-07" db="EMBL/GenBank/DDBJ databases">
        <authorList>
            <person name="Hibberd C M."/>
            <person name="Gehrig L. J."/>
            <person name="Chang H.-W."/>
            <person name="Venkatesh S."/>
        </authorList>
    </citation>
    <scope>NUCLEOTIDE SEQUENCE [LARGE SCALE GENOMIC DNA]</scope>
    <source>
        <strain evidence="1">Faecalibacterium_prausnitzii_JG_BgPS064</strain>
    </source>
</reference>